<proteinExistence type="predicted"/>
<dbReference type="EMBL" id="BMQA01000004">
    <property type="protein sequence ID" value="GGJ07050.1"/>
    <property type="molecule type" value="Genomic_DNA"/>
</dbReference>
<dbReference type="Proteomes" id="UP000657574">
    <property type="component" value="Unassembled WGS sequence"/>
</dbReference>
<protein>
    <submittedName>
        <fullName evidence="2">Uncharacterized protein</fullName>
    </submittedName>
</protein>
<organism evidence="2 3">
    <name type="scientific">Streptomyces brasiliensis</name>
    <dbReference type="NCBI Taxonomy" id="1954"/>
    <lineage>
        <taxon>Bacteria</taxon>
        <taxon>Bacillati</taxon>
        <taxon>Actinomycetota</taxon>
        <taxon>Actinomycetes</taxon>
        <taxon>Kitasatosporales</taxon>
        <taxon>Streptomycetaceae</taxon>
        <taxon>Streptomyces</taxon>
    </lineage>
</organism>
<evidence type="ECO:0000313" key="3">
    <source>
        <dbReference type="Proteomes" id="UP000657574"/>
    </source>
</evidence>
<evidence type="ECO:0000313" key="2">
    <source>
        <dbReference type="EMBL" id="GGJ07050.1"/>
    </source>
</evidence>
<feature type="region of interest" description="Disordered" evidence="1">
    <location>
        <begin position="1"/>
        <end position="24"/>
    </location>
</feature>
<reference evidence="2" key="1">
    <citation type="journal article" date="2014" name="Int. J. Syst. Evol. Microbiol.">
        <title>Complete genome sequence of Corynebacterium casei LMG S-19264T (=DSM 44701T), isolated from a smear-ripened cheese.</title>
        <authorList>
            <consortium name="US DOE Joint Genome Institute (JGI-PGF)"/>
            <person name="Walter F."/>
            <person name="Albersmeier A."/>
            <person name="Kalinowski J."/>
            <person name="Ruckert C."/>
        </authorList>
    </citation>
    <scope>NUCLEOTIDE SEQUENCE</scope>
    <source>
        <strain evidence="2">JCM 3086</strain>
    </source>
</reference>
<comment type="caution">
    <text evidence="2">The sequence shown here is derived from an EMBL/GenBank/DDBJ whole genome shotgun (WGS) entry which is preliminary data.</text>
</comment>
<evidence type="ECO:0000256" key="1">
    <source>
        <dbReference type="SAM" id="MobiDB-lite"/>
    </source>
</evidence>
<sequence>MHGQVRGSRWQARGDPPYVHADGERDRDLQAPVVLIALSVLAGR</sequence>
<keyword evidence="3" id="KW-1185">Reference proteome</keyword>
<gene>
    <name evidence="2" type="ORF">GCM10010121_016880</name>
</gene>
<name>A0A917NKB0_9ACTN</name>
<reference evidence="2" key="2">
    <citation type="submission" date="2020-09" db="EMBL/GenBank/DDBJ databases">
        <authorList>
            <person name="Sun Q."/>
            <person name="Ohkuma M."/>
        </authorList>
    </citation>
    <scope>NUCLEOTIDE SEQUENCE</scope>
    <source>
        <strain evidence="2">JCM 3086</strain>
    </source>
</reference>
<accession>A0A917NKB0</accession>
<dbReference type="AlphaFoldDB" id="A0A917NKB0"/>